<dbReference type="GO" id="GO:0004497">
    <property type="term" value="F:monooxygenase activity"/>
    <property type="evidence" value="ECO:0007669"/>
    <property type="project" value="InterPro"/>
</dbReference>
<evidence type="ECO:0000256" key="1">
    <source>
        <dbReference type="ARBA" id="ARBA00010617"/>
    </source>
</evidence>
<accession>A0A0B6YHK6</accession>
<reference evidence="2" key="1">
    <citation type="submission" date="2014-12" db="EMBL/GenBank/DDBJ databases">
        <title>Insight into the proteome of Arion vulgaris.</title>
        <authorList>
            <person name="Aradska J."/>
            <person name="Bulat T."/>
            <person name="Smidak R."/>
            <person name="Sarate P."/>
            <person name="Gangsoo J."/>
            <person name="Sialana F."/>
            <person name="Bilban M."/>
            <person name="Lubec G."/>
        </authorList>
    </citation>
    <scope>NUCLEOTIDE SEQUENCE</scope>
    <source>
        <tissue evidence="2">Skin</tissue>
    </source>
</reference>
<dbReference type="InterPro" id="IPR036396">
    <property type="entry name" value="Cyt_P450_sf"/>
</dbReference>
<dbReference type="Gene3D" id="1.10.630.10">
    <property type="entry name" value="Cytochrome P450"/>
    <property type="match status" value="1"/>
</dbReference>
<dbReference type="InterPro" id="IPR001128">
    <property type="entry name" value="Cyt_P450"/>
</dbReference>
<dbReference type="AlphaFoldDB" id="A0A0B6YHK6"/>
<dbReference type="GO" id="GO:0020037">
    <property type="term" value="F:heme binding"/>
    <property type="evidence" value="ECO:0007669"/>
    <property type="project" value="InterPro"/>
</dbReference>
<sequence>PGPREWGTNWKILKASLNGTLPMLATEWAKKYGDITLVYSLGQSIVFLNTVETAKKLLGSDKYKFLVADRPQPSASKISEFNGKDLVFSKFDEIMRKKR</sequence>
<name>A0A0B6YHK6_9EUPU</name>
<dbReference type="SUPFAM" id="SSF48264">
    <property type="entry name" value="Cytochrome P450"/>
    <property type="match status" value="1"/>
</dbReference>
<dbReference type="GO" id="GO:0016705">
    <property type="term" value="F:oxidoreductase activity, acting on paired donors, with incorporation or reduction of molecular oxygen"/>
    <property type="evidence" value="ECO:0007669"/>
    <property type="project" value="InterPro"/>
</dbReference>
<feature type="non-terminal residue" evidence="2">
    <location>
        <position position="99"/>
    </location>
</feature>
<protein>
    <submittedName>
        <fullName evidence="2">Uncharacterized protein</fullName>
    </submittedName>
</protein>
<feature type="non-terminal residue" evidence="2">
    <location>
        <position position="1"/>
    </location>
</feature>
<organism evidence="2">
    <name type="scientific">Arion vulgaris</name>
    <dbReference type="NCBI Taxonomy" id="1028688"/>
    <lineage>
        <taxon>Eukaryota</taxon>
        <taxon>Metazoa</taxon>
        <taxon>Spiralia</taxon>
        <taxon>Lophotrochozoa</taxon>
        <taxon>Mollusca</taxon>
        <taxon>Gastropoda</taxon>
        <taxon>Heterobranchia</taxon>
        <taxon>Euthyneura</taxon>
        <taxon>Panpulmonata</taxon>
        <taxon>Eupulmonata</taxon>
        <taxon>Stylommatophora</taxon>
        <taxon>Helicina</taxon>
        <taxon>Arionoidea</taxon>
        <taxon>Arionidae</taxon>
        <taxon>Arion</taxon>
    </lineage>
</organism>
<proteinExistence type="inferred from homology"/>
<evidence type="ECO:0000313" key="2">
    <source>
        <dbReference type="EMBL" id="CEK54985.1"/>
    </source>
</evidence>
<dbReference type="GO" id="GO:0005506">
    <property type="term" value="F:iron ion binding"/>
    <property type="evidence" value="ECO:0007669"/>
    <property type="project" value="InterPro"/>
</dbReference>
<gene>
    <name evidence="2" type="primary">ORF24085</name>
</gene>
<comment type="similarity">
    <text evidence="1">Belongs to the cytochrome P450 family.</text>
</comment>
<dbReference type="EMBL" id="HACG01008120">
    <property type="protein sequence ID" value="CEK54985.1"/>
    <property type="molecule type" value="Transcribed_RNA"/>
</dbReference>
<dbReference type="Pfam" id="PF00067">
    <property type="entry name" value="p450"/>
    <property type="match status" value="1"/>
</dbReference>